<dbReference type="CDD" id="cd00067">
    <property type="entry name" value="GAL4"/>
    <property type="match status" value="1"/>
</dbReference>
<dbReference type="GO" id="GO:0008270">
    <property type="term" value="F:zinc ion binding"/>
    <property type="evidence" value="ECO:0007669"/>
    <property type="project" value="InterPro"/>
</dbReference>
<dbReference type="InterPro" id="IPR050815">
    <property type="entry name" value="TF_fung"/>
</dbReference>
<evidence type="ECO:0000313" key="7">
    <source>
        <dbReference type="EMBL" id="TGJ81530.1"/>
    </source>
</evidence>
<dbReference type="GO" id="GO:0005634">
    <property type="term" value="C:nucleus"/>
    <property type="evidence" value="ECO:0007669"/>
    <property type="project" value="UniProtKB-SubCell"/>
</dbReference>
<keyword evidence="2" id="KW-0479">Metal-binding</keyword>
<keyword evidence="4" id="KW-0804">Transcription</keyword>
<evidence type="ECO:0000256" key="1">
    <source>
        <dbReference type="ARBA" id="ARBA00004123"/>
    </source>
</evidence>
<keyword evidence="8" id="KW-1185">Reference proteome</keyword>
<dbReference type="PANTHER" id="PTHR47338:SF5">
    <property type="entry name" value="ZN(II)2CYS6 TRANSCRIPTION FACTOR (EUROFUNG)"/>
    <property type="match status" value="1"/>
</dbReference>
<evidence type="ECO:0000256" key="6">
    <source>
        <dbReference type="SAM" id="MobiDB-lite"/>
    </source>
</evidence>
<evidence type="ECO:0000256" key="4">
    <source>
        <dbReference type="ARBA" id="ARBA00023163"/>
    </source>
</evidence>
<dbReference type="Proteomes" id="UP000297716">
    <property type="component" value="Unassembled WGS sequence"/>
</dbReference>
<feature type="compositionally biased region" description="Acidic residues" evidence="6">
    <location>
        <begin position="92"/>
        <end position="106"/>
    </location>
</feature>
<evidence type="ECO:0000313" key="8">
    <source>
        <dbReference type="Proteomes" id="UP000297716"/>
    </source>
</evidence>
<dbReference type="PANTHER" id="PTHR47338">
    <property type="entry name" value="ZN(II)2CYS6 TRANSCRIPTION FACTOR (EUROFUNG)-RELATED"/>
    <property type="match status" value="1"/>
</dbReference>
<dbReference type="InterPro" id="IPR001138">
    <property type="entry name" value="Zn2Cys6_DnaBD"/>
</dbReference>
<keyword evidence="3" id="KW-0805">Transcription regulation</keyword>
<feature type="region of interest" description="Disordered" evidence="6">
    <location>
        <begin position="81"/>
        <end position="111"/>
    </location>
</feature>
<organism evidence="7 8">
    <name type="scientific">Xylaria hypoxylon</name>
    <dbReference type="NCBI Taxonomy" id="37992"/>
    <lineage>
        <taxon>Eukaryota</taxon>
        <taxon>Fungi</taxon>
        <taxon>Dikarya</taxon>
        <taxon>Ascomycota</taxon>
        <taxon>Pezizomycotina</taxon>
        <taxon>Sordariomycetes</taxon>
        <taxon>Xylariomycetidae</taxon>
        <taxon>Xylariales</taxon>
        <taxon>Xylariaceae</taxon>
        <taxon>Xylaria</taxon>
    </lineage>
</organism>
<proteinExistence type="predicted"/>
<protein>
    <recommendedName>
        <fullName evidence="9">Zn(2)-C6 fungal-type domain-containing protein</fullName>
    </recommendedName>
</protein>
<comment type="caution">
    <text evidence="7">The sequence shown here is derived from an EMBL/GenBank/DDBJ whole genome shotgun (WGS) entry which is preliminary data.</text>
</comment>
<evidence type="ECO:0000256" key="5">
    <source>
        <dbReference type="ARBA" id="ARBA00023242"/>
    </source>
</evidence>
<feature type="region of interest" description="Disordered" evidence="6">
    <location>
        <begin position="1"/>
        <end position="25"/>
    </location>
</feature>
<name>A0A4Z0YR60_9PEZI</name>
<dbReference type="OrthoDB" id="1919336at2759"/>
<dbReference type="AlphaFoldDB" id="A0A4Z0YR60"/>
<dbReference type="EMBL" id="SKBN01000164">
    <property type="protein sequence ID" value="TGJ81530.1"/>
    <property type="molecule type" value="Genomic_DNA"/>
</dbReference>
<dbReference type="GO" id="GO:0000981">
    <property type="term" value="F:DNA-binding transcription factor activity, RNA polymerase II-specific"/>
    <property type="evidence" value="ECO:0007669"/>
    <property type="project" value="InterPro"/>
</dbReference>
<gene>
    <name evidence="7" type="ORF">E0Z10_g7239</name>
</gene>
<dbReference type="InterPro" id="IPR036864">
    <property type="entry name" value="Zn2-C6_fun-type_DNA-bd_sf"/>
</dbReference>
<sequence>MSLRPIQPFPTPQQPDDDGGDKHPVKCRTNTVRVCDGSRPRCQTCVSRNKECVYRGDEGQSREAIMKSRIDVLEQRIRELEAGQSSCPQPGEPEEPEESEEPEEPENPSAAGPIIQRVHSSIELTFPNTPIMERAIDGFFTSSGKLFHVFSEAQVLRITNSVYSELDNESEDQKADIGCLMAVAAVGSQYTSTTIDNDIQEACYDIARLYLDAVIAQRPLDAIKLMHRQVDEMTDSMWLDYRRTWRTLIFLTT</sequence>
<dbReference type="STRING" id="37992.A0A4Z0YR60"/>
<evidence type="ECO:0000256" key="2">
    <source>
        <dbReference type="ARBA" id="ARBA00022723"/>
    </source>
</evidence>
<evidence type="ECO:0000256" key="3">
    <source>
        <dbReference type="ARBA" id="ARBA00023015"/>
    </source>
</evidence>
<reference evidence="7 8" key="1">
    <citation type="submission" date="2019-03" db="EMBL/GenBank/DDBJ databases">
        <title>Draft genome sequence of Xylaria hypoxylon DSM 108379, a ubiquitous saprotrophic-parasitic fungi on hardwood.</title>
        <authorList>
            <person name="Buettner E."/>
            <person name="Leonhardt S."/>
            <person name="Gebauer A.M."/>
            <person name="Liers C."/>
            <person name="Hofrichter M."/>
            <person name="Kellner H."/>
        </authorList>
    </citation>
    <scope>NUCLEOTIDE SEQUENCE [LARGE SCALE GENOMIC DNA]</scope>
    <source>
        <strain evidence="7 8">DSM 108379</strain>
    </source>
</reference>
<accession>A0A4Z0YR60</accession>
<dbReference type="Gene3D" id="4.10.240.10">
    <property type="entry name" value="Zn(2)-C6 fungal-type DNA-binding domain"/>
    <property type="match status" value="1"/>
</dbReference>
<comment type="subcellular location">
    <subcellularLocation>
        <location evidence="1">Nucleus</location>
    </subcellularLocation>
</comment>
<evidence type="ECO:0008006" key="9">
    <source>
        <dbReference type="Google" id="ProtNLM"/>
    </source>
</evidence>
<keyword evidence="5" id="KW-0539">Nucleus</keyword>